<organism evidence="2">
    <name type="scientific">Harpegnathos saltator</name>
    <name type="common">Jerdon's jumping ant</name>
    <dbReference type="NCBI Taxonomy" id="610380"/>
    <lineage>
        <taxon>Eukaryota</taxon>
        <taxon>Metazoa</taxon>
        <taxon>Ecdysozoa</taxon>
        <taxon>Arthropoda</taxon>
        <taxon>Hexapoda</taxon>
        <taxon>Insecta</taxon>
        <taxon>Pterygota</taxon>
        <taxon>Neoptera</taxon>
        <taxon>Endopterygota</taxon>
        <taxon>Hymenoptera</taxon>
        <taxon>Apocrita</taxon>
        <taxon>Aculeata</taxon>
        <taxon>Formicoidea</taxon>
        <taxon>Formicidae</taxon>
        <taxon>Ponerinae</taxon>
        <taxon>Ponerini</taxon>
        <taxon>Harpegnathos</taxon>
    </lineage>
</organism>
<dbReference type="Proteomes" id="UP000008237">
    <property type="component" value="Unassembled WGS sequence"/>
</dbReference>
<protein>
    <recommendedName>
        <fullName evidence="3">Histone-lysine N-methyltransferase SETMAR</fullName>
    </recommendedName>
</protein>
<sequence>FLMKHEIVQFCRPSCSPDLAPCDFWLFPKLKYPLKGKFDDIKEIKRKATR</sequence>
<evidence type="ECO:0008006" key="3">
    <source>
        <dbReference type="Google" id="ProtNLM"/>
    </source>
</evidence>
<name>E2C099_HARSA</name>
<dbReference type="GO" id="GO:0003676">
    <property type="term" value="F:nucleic acid binding"/>
    <property type="evidence" value="ECO:0007669"/>
    <property type="project" value="InterPro"/>
</dbReference>
<dbReference type="InterPro" id="IPR036397">
    <property type="entry name" value="RNaseH_sf"/>
</dbReference>
<gene>
    <name evidence="1" type="ORF">EAI_17449</name>
</gene>
<dbReference type="AlphaFoldDB" id="E2C099"/>
<proteinExistence type="predicted"/>
<dbReference type="Gene3D" id="3.30.420.10">
    <property type="entry name" value="Ribonuclease H-like superfamily/Ribonuclease H"/>
    <property type="match status" value="1"/>
</dbReference>
<evidence type="ECO:0000313" key="1">
    <source>
        <dbReference type="EMBL" id="EFN78651.1"/>
    </source>
</evidence>
<evidence type="ECO:0000313" key="2">
    <source>
        <dbReference type="Proteomes" id="UP000008237"/>
    </source>
</evidence>
<feature type="non-terminal residue" evidence="1">
    <location>
        <position position="50"/>
    </location>
</feature>
<feature type="non-terminal residue" evidence="1">
    <location>
        <position position="1"/>
    </location>
</feature>
<dbReference type="InParanoid" id="E2C099"/>
<keyword evidence="2" id="KW-1185">Reference proteome</keyword>
<dbReference type="EMBL" id="GL451753">
    <property type="protein sequence ID" value="EFN78651.1"/>
    <property type="molecule type" value="Genomic_DNA"/>
</dbReference>
<accession>E2C099</accession>
<reference evidence="1 2" key="1">
    <citation type="journal article" date="2010" name="Science">
        <title>Genomic comparison of the ants Camponotus floridanus and Harpegnathos saltator.</title>
        <authorList>
            <person name="Bonasio R."/>
            <person name="Zhang G."/>
            <person name="Ye C."/>
            <person name="Mutti N.S."/>
            <person name="Fang X."/>
            <person name="Qin N."/>
            <person name="Donahue G."/>
            <person name="Yang P."/>
            <person name="Li Q."/>
            <person name="Li C."/>
            <person name="Zhang P."/>
            <person name="Huang Z."/>
            <person name="Berger S.L."/>
            <person name="Reinberg D."/>
            <person name="Wang J."/>
            <person name="Liebig J."/>
        </authorList>
    </citation>
    <scope>NUCLEOTIDE SEQUENCE [LARGE SCALE GENOMIC DNA]</scope>
    <source>
        <strain evidence="1 2">R22 G/1</strain>
    </source>
</reference>